<feature type="binding site" evidence="5">
    <location>
        <position position="218"/>
    </location>
    <ligand>
        <name>Mg(2+)</name>
        <dbReference type="ChEBI" id="CHEBI:18420"/>
        <label>1</label>
        <note>catalytic</note>
    </ligand>
</feature>
<evidence type="ECO:0000256" key="4">
    <source>
        <dbReference type="ARBA" id="ARBA00022842"/>
    </source>
</evidence>
<comment type="cofactor">
    <cofactor evidence="5">
        <name>Mg(2+)</name>
        <dbReference type="ChEBI" id="CHEBI:18420"/>
    </cofactor>
</comment>
<dbReference type="GO" id="GO:0046872">
    <property type="term" value="F:metal ion binding"/>
    <property type="evidence" value="ECO:0007669"/>
    <property type="project" value="UniProtKB-KW"/>
</dbReference>
<reference evidence="6" key="1">
    <citation type="submission" date="2020-12" db="EMBL/GenBank/DDBJ databases">
        <title>Methylobrevis albus sp. nov., isolated from fresh water lack sediment.</title>
        <authorList>
            <person name="Zou Q."/>
        </authorList>
    </citation>
    <scope>NUCLEOTIDE SEQUENCE</scope>
    <source>
        <strain evidence="6">L22</strain>
    </source>
</reference>
<sequence length="265" mass="27666">MTTLSDPAIDARFAFVQALVAEAGDLANGYFQRLGTLTIKTKGLQDLASEADVETERLIRGRIAEAFPEDAFLGEETGMTALAPGQGIWVVDPIDGTQPFLSGMSNWCVSIAYLRAGVIEIGAVYAPARSEVFLARHGTPSTLNGRALTLHPGQALDQGVVSVGYSTRVGPGPVLPVLERLLRQGGMFHRDGSGALGLCYVGCGRLLGYVESHINSWDCLAAIAVIEGAGGKVNDFLAGDGLTRGNPVIAGAPAIYPALEALLTG</sequence>
<feature type="binding site" evidence="5">
    <location>
        <position position="94"/>
    </location>
    <ligand>
        <name>Mg(2+)</name>
        <dbReference type="ChEBI" id="CHEBI:18420"/>
        <label>1</label>
        <note>catalytic</note>
    </ligand>
</feature>
<dbReference type="RefSeq" id="WP_197310290.1">
    <property type="nucleotide sequence ID" value="NZ_JADZLT010000042.1"/>
</dbReference>
<evidence type="ECO:0000256" key="1">
    <source>
        <dbReference type="ARBA" id="ARBA00009759"/>
    </source>
</evidence>
<feature type="binding site" evidence="5">
    <location>
        <position position="92"/>
    </location>
    <ligand>
        <name>Mg(2+)</name>
        <dbReference type="ChEBI" id="CHEBI:18420"/>
        <label>1</label>
        <note>catalytic</note>
    </ligand>
</feature>
<proteinExistence type="inferred from homology"/>
<dbReference type="GO" id="GO:0008934">
    <property type="term" value="F:inositol monophosphate 1-phosphatase activity"/>
    <property type="evidence" value="ECO:0007669"/>
    <property type="project" value="TreeGrafter"/>
</dbReference>
<evidence type="ECO:0000256" key="2">
    <source>
        <dbReference type="ARBA" id="ARBA00022723"/>
    </source>
</evidence>
<gene>
    <name evidence="6" type="ORF">I5731_05085</name>
</gene>
<protein>
    <submittedName>
        <fullName evidence="6">Inositol monophosphatase</fullName>
    </submittedName>
</protein>
<dbReference type="Gene3D" id="3.30.540.10">
    <property type="entry name" value="Fructose-1,6-Bisphosphatase, subunit A, domain 1"/>
    <property type="match status" value="1"/>
</dbReference>
<keyword evidence="3" id="KW-0378">Hydrolase</keyword>
<dbReference type="EMBL" id="JADZLT010000042">
    <property type="protein sequence ID" value="MBH0237188.1"/>
    <property type="molecule type" value="Genomic_DNA"/>
</dbReference>
<evidence type="ECO:0000313" key="7">
    <source>
        <dbReference type="Proteomes" id="UP000631694"/>
    </source>
</evidence>
<dbReference type="Pfam" id="PF00459">
    <property type="entry name" value="Inositol_P"/>
    <property type="match status" value="1"/>
</dbReference>
<dbReference type="PANTHER" id="PTHR20854">
    <property type="entry name" value="INOSITOL MONOPHOSPHATASE"/>
    <property type="match status" value="1"/>
</dbReference>
<comment type="similarity">
    <text evidence="1">Belongs to the inositol monophosphatase superfamily.</text>
</comment>
<dbReference type="Proteomes" id="UP000631694">
    <property type="component" value="Unassembled WGS sequence"/>
</dbReference>
<evidence type="ECO:0000313" key="6">
    <source>
        <dbReference type="EMBL" id="MBH0237188.1"/>
    </source>
</evidence>
<accession>A0A931MWJ5</accession>
<dbReference type="Gene3D" id="3.40.190.80">
    <property type="match status" value="1"/>
</dbReference>
<comment type="caution">
    <text evidence="6">The sequence shown here is derived from an EMBL/GenBank/DDBJ whole genome shotgun (WGS) entry which is preliminary data.</text>
</comment>
<dbReference type="AlphaFoldDB" id="A0A931MWJ5"/>
<evidence type="ECO:0000256" key="5">
    <source>
        <dbReference type="PIRSR" id="PIRSR600760-2"/>
    </source>
</evidence>
<dbReference type="PRINTS" id="PR00377">
    <property type="entry name" value="IMPHPHTASES"/>
</dbReference>
<name>A0A931MWJ5_9HYPH</name>
<dbReference type="SUPFAM" id="SSF56655">
    <property type="entry name" value="Carbohydrate phosphatase"/>
    <property type="match status" value="1"/>
</dbReference>
<dbReference type="GO" id="GO:0006020">
    <property type="term" value="P:inositol metabolic process"/>
    <property type="evidence" value="ECO:0007669"/>
    <property type="project" value="TreeGrafter"/>
</dbReference>
<organism evidence="6 7">
    <name type="scientific">Methylobrevis albus</name>
    <dbReference type="NCBI Taxonomy" id="2793297"/>
    <lineage>
        <taxon>Bacteria</taxon>
        <taxon>Pseudomonadati</taxon>
        <taxon>Pseudomonadota</taxon>
        <taxon>Alphaproteobacteria</taxon>
        <taxon>Hyphomicrobiales</taxon>
        <taxon>Pleomorphomonadaceae</taxon>
        <taxon>Methylobrevis</taxon>
    </lineage>
</organism>
<dbReference type="GO" id="GO:0007165">
    <property type="term" value="P:signal transduction"/>
    <property type="evidence" value="ECO:0007669"/>
    <property type="project" value="TreeGrafter"/>
</dbReference>
<keyword evidence="2 5" id="KW-0479">Metal-binding</keyword>
<keyword evidence="7" id="KW-1185">Reference proteome</keyword>
<evidence type="ECO:0000256" key="3">
    <source>
        <dbReference type="ARBA" id="ARBA00022801"/>
    </source>
</evidence>
<feature type="binding site" evidence="5">
    <location>
        <position position="95"/>
    </location>
    <ligand>
        <name>Mg(2+)</name>
        <dbReference type="ChEBI" id="CHEBI:18420"/>
        <label>1</label>
        <note>catalytic</note>
    </ligand>
</feature>
<keyword evidence="4 5" id="KW-0460">Magnesium</keyword>
<dbReference type="PANTHER" id="PTHR20854:SF4">
    <property type="entry name" value="INOSITOL-1-MONOPHOSPHATASE-RELATED"/>
    <property type="match status" value="1"/>
</dbReference>
<dbReference type="PROSITE" id="PS00629">
    <property type="entry name" value="IMP_1"/>
    <property type="match status" value="1"/>
</dbReference>
<dbReference type="InterPro" id="IPR000760">
    <property type="entry name" value="Inositol_monophosphatase-like"/>
</dbReference>
<dbReference type="InterPro" id="IPR020583">
    <property type="entry name" value="Inositol_monoP_metal-BS"/>
</dbReference>
<feature type="binding site" evidence="5">
    <location>
        <position position="75"/>
    </location>
    <ligand>
        <name>Mg(2+)</name>
        <dbReference type="ChEBI" id="CHEBI:18420"/>
        <label>1</label>
        <note>catalytic</note>
    </ligand>
</feature>